<dbReference type="InterPro" id="IPR023366">
    <property type="entry name" value="ATP_synth_asu-like_sf"/>
</dbReference>
<evidence type="ECO:0000259" key="9">
    <source>
        <dbReference type="PROSITE" id="PS51177"/>
    </source>
</evidence>
<keyword evidence="8" id="KW-0677">Repeat</keyword>
<evidence type="ECO:0000256" key="3">
    <source>
        <dbReference type="ARBA" id="ARBA00004887"/>
    </source>
</evidence>
<dbReference type="InterPro" id="IPR001783">
    <property type="entry name" value="Lumazine-bd"/>
</dbReference>
<dbReference type="EC" id="2.5.1.9" evidence="4"/>
<evidence type="ECO:0000256" key="1">
    <source>
        <dbReference type="ARBA" id="ARBA00000968"/>
    </source>
</evidence>
<dbReference type="PROSITE" id="PS51177">
    <property type="entry name" value="LUMAZINE_BIND"/>
    <property type="match status" value="2"/>
</dbReference>
<dbReference type="SUPFAM" id="SSF63380">
    <property type="entry name" value="Riboflavin synthase domain-like"/>
    <property type="match status" value="2"/>
</dbReference>
<keyword evidence="7 10" id="KW-0808">Transferase</keyword>
<dbReference type="EMBL" id="UOEI01000207">
    <property type="protein sequence ID" value="VAV97414.1"/>
    <property type="molecule type" value="Genomic_DNA"/>
</dbReference>
<proteinExistence type="predicted"/>
<comment type="catalytic activity">
    <reaction evidence="1">
        <text>2 6,7-dimethyl-8-(1-D-ribityl)lumazine + H(+) = 5-amino-6-(D-ribitylamino)uracil + riboflavin</text>
        <dbReference type="Rhea" id="RHEA:20772"/>
        <dbReference type="ChEBI" id="CHEBI:15378"/>
        <dbReference type="ChEBI" id="CHEBI:15934"/>
        <dbReference type="ChEBI" id="CHEBI:57986"/>
        <dbReference type="ChEBI" id="CHEBI:58201"/>
        <dbReference type="EC" id="2.5.1.9"/>
    </reaction>
</comment>
<comment type="function">
    <text evidence="2">Catalyzes the dismutation of two molecules of 6,7-dimethyl-8-ribityllumazine, resulting in the formation of riboflavin and 5-amino-6-(D-ribitylamino)uracil.</text>
</comment>
<dbReference type="CDD" id="cd00402">
    <property type="entry name" value="Riboflavin_synthase_like"/>
    <property type="match status" value="1"/>
</dbReference>
<keyword evidence="6" id="KW-0686">Riboflavin biosynthesis</keyword>
<dbReference type="InterPro" id="IPR017938">
    <property type="entry name" value="Riboflavin_synthase-like_b-brl"/>
</dbReference>
<dbReference type="FunFam" id="2.40.30.20:FF:000004">
    <property type="entry name" value="Riboflavin synthase, alpha subunit"/>
    <property type="match status" value="1"/>
</dbReference>
<reference evidence="10" key="1">
    <citation type="submission" date="2018-06" db="EMBL/GenBank/DDBJ databases">
        <authorList>
            <person name="Zhirakovskaya E."/>
        </authorList>
    </citation>
    <scope>NUCLEOTIDE SEQUENCE</scope>
</reference>
<feature type="domain" description="Lumazine-binding" evidence="9">
    <location>
        <begin position="97"/>
        <end position="198"/>
    </location>
</feature>
<dbReference type="GO" id="GO:0004746">
    <property type="term" value="F:riboflavin synthase activity"/>
    <property type="evidence" value="ECO:0007669"/>
    <property type="project" value="UniProtKB-EC"/>
</dbReference>
<evidence type="ECO:0000256" key="5">
    <source>
        <dbReference type="ARBA" id="ARBA00013950"/>
    </source>
</evidence>
<dbReference type="NCBIfam" id="TIGR00187">
    <property type="entry name" value="ribE"/>
    <property type="match status" value="1"/>
</dbReference>
<dbReference type="PANTHER" id="PTHR21098">
    <property type="entry name" value="RIBOFLAVIN SYNTHASE ALPHA CHAIN"/>
    <property type="match status" value="1"/>
</dbReference>
<dbReference type="PIRSF" id="PIRSF000498">
    <property type="entry name" value="Riboflavin_syn_A"/>
    <property type="match status" value="1"/>
</dbReference>
<dbReference type="InterPro" id="IPR026017">
    <property type="entry name" value="Lumazine-bd_dom"/>
</dbReference>
<evidence type="ECO:0000256" key="2">
    <source>
        <dbReference type="ARBA" id="ARBA00002803"/>
    </source>
</evidence>
<dbReference type="NCBIfam" id="NF006767">
    <property type="entry name" value="PRK09289.1"/>
    <property type="match status" value="1"/>
</dbReference>
<feature type="domain" description="Lumazine-binding" evidence="9">
    <location>
        <begin position="1"/>
        <end position="96"/>
    </location>
</feature>
<dbReference type="FunFam" id="2.40.30.20:FF:000003">
    <property type="entry name" value="Riboflavin synthase, alpha subunit"/>
    <property type="match status" value="1"/>
</dbReference>
<comment type="pathway">
    <text evidence="3">Cofactor biosynthesis; riboflavin biosynthesis; riboflavin from 2-hydroxy-3-oxobutyl phosphate and 5-amino-6-(D-ribitylamino)uracil: step 2/2.</text>
</comment>
<evidence type="ECO:0000256" key="7">
    <source>
        <dbReference type="ARBA" id="ARBA00022679"/>
    </source>
</evidence>
<dbReference type="AlphaFoldDB" id="A0A3B0RUF6"/>
<name>A0A3B0RUF6_9ZZZZ</name>
<evidence type="ECO:0000256" key="4">
    <source>
        <dbReference type="ARBA" id="ARBA00012827"/>
    </source>
</evidence>
<protein>
    <recommendedName>
        <fullName evidence="5">Riboflavin synthase</fullName>
        <ecNumber evidence="4">2.5.1.9</ecNumber>
    </recommendedName>
</protein>
<dbReference type="GO" id="GO:0009231">
    <property type="term" value="P:riboflavin biosynthetic process"/>
    <property type="evidence" value="ECO:0007669"/>
    <property type="project" value="UniProtKB-KW"/>
</dbReference>
<dbReference type="Pfam" id="PF00677">
    <property type="entry name" value="Lum_binding"/>
    <property type="match status" value="2"/>
</dbReference>
<accession>A0A3B0RUF6</accession>
<sequence>MFTGIVSELGTVTLIGDIPKGRTVTIDASSTLTGLGTGDSVSVNGVCLTVTKRGEGSFTVDAVQETLERTTIGSLTAGDSVNLERPMPAEGRFDGHIVQGHVDGVGYVRSIEAEGDASRMHIEFPKALGRYVVEKGSITVDGTSLTVTEVSNPGEPTQWFEIVLIPHTLAVTVLGEAQRGTAVNLEVDVIAKYIERMIGASR</sequence>
<dbReference type="PANTHER" id="PTHR21098:SF12">
    <property type="entry name" value="RIBOFLAVIN SYNTHASE"/>
    <property type="match status" value="1"/>
</dbReference>
<evidence type="ECO:0000256" key="8">
    <source>
        <dbReference type="ARBA" id="ARBA00022737"/>
    </source>
</evidence>
<evidence type="ECO:0000256" key="6">
    <source>
        <dbReference type="ARBA" id="ARBA00022619"/>
    </source>
</evidence>
<gene>
    <name evidence="10" type="ORF">MNBD_ACTINO01-1400</name>
</gene>
<dbReference type="Gene3D" id="2.40.30.20">
    <property type="match status" value="2"/>
</dbReference>
<organism evidence="10">
    <name type="scientific">hydrothermal vent metagenome</name>
    <dbReference type="NCBI Taxonomy" id="652676"/>
    <lineage>
        <taxon>unclassified sequences</taxon>
        <taxon>metagenomes</taxon>
        <taxon>ecological metagenomes</taxon>
    </lineage>
</organism>
<evidence type="ECO:0000313" key="10">
    <source>
        <dbReference type="EMBL" id="VAV97414.1"/>
    </source>
</evidence>